<dbReference type="GO" id="GO:0043571">
    <property type="term" value="P:maintenance of CRISPR repeat elements"/>
    <property type="evidence" value="ECO:0007669"/>
    <property type="project" value="UniProtKB-UniRule"/>
</dbReference>
<comment type="function">
    <text evidence="10">CRISPR (clustered regularly interspaced short palindromic repeat), is an adaptive immune system that provides protection against mobile genetic elements (viruses, transposable elements and conjugative plasmids). CRISPR clusters contain spacers, sequences complementary to antecedent mobile elements, and target invading nucleic acids. CRISPR clusters are transcribed and processed into CRISPR RNA (crRNA). Acts as a dsDNA endonuclease. Involved in the integration of spacer DNA into the CRISPR cassette.</text>
</comment>
<dbReference type="GO" id="GO:0003677">
    <property type="term" value="F:DNA binding"/>
    <property type="evidence" value="ECO:0007669"/>
    <property type="project" value="UniProtKB-KW"/>
</dbReference>
<dbReference type="EC" id="3.1.-.-" evidence="10"/>
<keyword evidence="11" id="KW-0175">Coiled coil</keyword>
<dbReference type="Gene3D" id="3.100.10.20">
    <property type="entry name" value="CRISPR-associated endonuclease Cas1, N-terminal domain"/>
    <property type="match status" value="1"/>
</dbReference>
<dbReference type="EMBL" id="CP036313">
    <property type="protein sequence ID" value="QBH13160.1"/>
    <property type="molecule type" value="Genomic_DNA"/>
</dbReference>
<evidence type="ECO:0000256" key="2">
    <source>
        <dbReference type="ARBA" id="ARBA00022723"/>
    </source>
</evidence>
<keyword evidence="3 10" id="KW-0255">Endonuclease</keyword>
<keyword evidence="2 10" id="KW-0479">Metal-binding</keyword>
<evidence type="ECO:0000256" key="8">
    <source>
        <dbReference type="ARBA" id="ARBA00023211"/>
    </source>
</evidence>
<dbReference type="InterPro" id="IPR000477">
    <property type="entry name" value="RT_dom"/>
</dbReference>
<dbReference type="NCBIfam" id="TIGR00287">
    <property type="entry name" value="cas1"/>
    <property type="match status" value="1"/>
</dbReference>
<keyword evidence="8 10" id="KW-0464">Manganese</keyword>
<dbReference type="GO" id="GO:0046872">
    <property type="term" value="F:metal ion binding"/>
    <property type="evidence" value="ECO:0007669"/>
    <property type="project" value="UniProtKB-UniRule"/>
</dbReference>
<evidence type="ECO:0000256" key="4">
    <source>
        <dbReference type="ARBA" id="ARBA00022801"/>
    </source>
</evidence>
<name>A0A328F8B3_9BACT</name>
<comment type="similarity">
    <text evidence="10">Belongs to the CRISPR-associated endonuclease Cas1 family.</text>
</comment>
<dbReference type="InterPro" id="IPR042211">
    <property type="entry name" value="CRISPR-assoc_Cas1_N"/>
</dbReference>
<keyword evidence="1 10" id="KW-0540">Nuclease</keyword>
<evidence type="ECO:0000256" key="3">
    <source>
        <dbReference type="ARBA" id="ARBA00022759"/>
    </source>
</evidence>
<dbReference type="InterPro" id="IPR042206">
    <property type="entry name" value="CRISPR-assoc_Cas1_C"/>
</dbReference>
<dbReference type="GO" id="GO:0004519">
    <property type="term" value="F:endonuclease activity"/>
    <property type="evidence" value="ECO:0007669"/>
    <property type="project" value="UniProtKB-UniRule"/>
</dbReference>
<evidence type="ECO:0000256" key="11">
    <source>
        <dbReference type="SAM" id="Coils"/>
    </source>
</evidence>
<keyword evidence="5 10" id="KW-0460">Magnesium</keyword>
<evidence type="ECO:0000256" key="6">
    <source>
        <dbReference type="ARBA" id="ARBA00023118"/>
    </source>
</evidence>
<dbReference type="PROSITE" id="PS50878">
    <property type="entry name" value="RT_POL"/>
    <property type="match status" value="1"/>
</dbReference>
<dbReference type="CDD" id="cd09634">
    <property type="entry name" value="Cas1_I-II-III"/>
    <property type="match status" value="1"/>
</dbReference>
<dbReference type="EMBL" id="QLNI01000047">
    <property type="protein sequence ID" value="RAM00446.1"/>
    <property type="molecule type" value="Genomic_DNA"/>
</dbReference>
<organism evidence="14 15">
    <name type="scientific">Desulfobacter hydrogenophilus</name>
    <dbReference type="NCBI Taxonomy" id="2291"/>
    <lineage>
        <taxon>Bacteria</taxon>
        <taxon>Pseudomonadati</taxon>
        <taxon>Thermodesulfobacteriota</taxon>
        <taxon>Desulfobacteria</taxon>
        <taxon>Desulfobacterales</taxon>
        <taxon>Desulfobacteraceae</taxon>
        <taxon>Desulfobacter</taxon>
    </lineage>
</organism>
<dbReference type="GO" id="GO:0016787">
    <property type="term" value="F:hydrolase activity"/>
    <property type="evidence" value="ECO:0007669"/>
    <property type="project" value="UniProtKB-KW"/>
</dbReference>
<dbReference type="CDD" id="cd01651">
    <property type="entry name" value="RT_G2_intron"/>
    <property type="match status" value="1"/>
</dbReference>
<evidence type="ECO:0000256" key="1">
    <source>
        <dbReference type="ARBA" id="ARBA00022722"/>
    </source>
</evidence>
<feature type="domain" description="Reverse transcriptase" evidence="12">
    <location>
        <begin position="48"/>
        <end position="282"/>
    </location>
</feature>
<evidence type="ECO:0000256" key="5">
    <source>
        <dbReference type="ARBA" id="ARBA00022842"/>
    </source>
</evidence>
<evidence type="ECO:0000313" key="14">
    <source>
        <dbReference type="EMBL" id="RAM00446.1"/>
    </source>
</evidence>
<evidence type="ECO:0000256" key="9">
    <source>
        <dbReference type="ARBA" id="ARBA00038592"/>
    </source>
</evidence>
<dbReference type="InterPro" id="IPR002729">
    <property type="entry name" value="CRISPR-assoc_Cas1"/>
</dbReference>
<evidence type="ECO:0000256" key="10">
    <source>
        <dbReference type="HAMAP-Rule" id="MF_01470"/>
    </source>
</evidence>
<accession>A0A328F8B3</accession>
<evidence type="ECO:0000313" key="16">
    <source>
        <dbReference type="Proteomes" id="UP000293902"/>
    </source>
</evidence>
<keyword evidence="16" id="KW-1185">Reference proteome</keyword>
<protein>
    <recommendedName>
        <fullName evidence="10">CRISPR-associated endonuclease Cas1</fullName>
        <ecNumber evidence="10">3.1.-.-</ecNumber>
    </recommendedName>
</protein>
<dbReference type="Proteomes" id="UP000293902">
    <property type="component" value="Chromosome"/>
</dbReference>
<feature type="binding site" evidence="10">
    <location>
        <position position="599"/>
    </location>
    <ligand>
        <name>Mn(2+)</name>
        <dbReference type="ChEBI" id="CHEBI:29035"/>
    </ligand>
</feature>
<feature type="binding site" evidence="10">
    <location>
        <position position="664"/>
    </location>
    <ligand>
        <name>Mn(2+)</name>
        <dbReference type="ChEBI" id="CHEBI:29035"/>
    </ligand>
</feature>
<comment type="cofactor">
    <cofactor evidence="10">
        <name>Mg(2+)</name>
        <dbReference type="ChEBI" id="CHEBI:18420"/>
    </cofactor>
    <cofactor evidence="10">
        <name>Mn(2+)</name>
        <dbReference type="ChEBI" id="CHEBI:29035"/>
    </cofactor>
</comment>
<dbReference type="InterPro" id="IPR050646">
    <property type="entry name" value="Cas1"/>
</dbReference>
<dbReference type="Gene3D" id="1.20.120.920">
    <property type="entry name" value="CRISPR-associated endonuclease Cas1, C-terminal domain"/>
    <property type="match status" value="1"/>
</dbReference>
<dbReference type="OrthoDB" id="5366084at2"/>
<dbReference type="SUPFAM" id="SSF56672">
    <property type="entry name" value="DNA/RNA polymerases"/>
    <property type="match status" value="1"/>
</dbReference>
<feature type="binding site" evidence="10">
    <location>
        <position position="679"/>
    </location>
    <ligand>
        <name>Mn(2+)</name>
        <dbReference type="ChEBI" id="CHEBI:29035"/>
    </ligand>
</feature>
<reference evidence="14 15" key="1">
    <citation type="submission" date="2018-06" db="EMBL/GenBank/DDBJ databases">
        <title>Complete Genome Sequence of Desulfobacter hydrogenophilus (DSM3380).</title>
        <authorList>
            <person name="Marietou A."/>
            <person name="Schreiber L."/>
            <person name="Marshall I."/>
            <person name="Jorgensen B."/>
        </authorList>
    </citation>
    <scope>NUCLEOTIDE SEQUENCE [LARGE SCALE GENOMIC DNA]</scope>
    <source>
        <strain evidence="14 15">DSM 3380</strain>
    </source>
</reference>
<dbReference type="PANTHER" id="PTHR34353">
    <property type="entry name" value="CRISPR-ASSOCIATED ENDONUCLEASE CAS1 1"/>
    <property type="match status" value="1"/>
</dbReference>
<reference evidence="13 16" key="2">
    <citation type="submission" date="2019-02" db="EMBL/GenBank/DDBJ databases">
        <title>Complete genome sequence of Desulfobacter hydrogenophilus AcRS1.</title>
        <authorList>
            <person name="Marietou A."/>
            <person name="Lund M.B."/>
            <person name="Marshall I.P.G."/>
            <person name="Schreiber L."/>
            <person name="Jorgensen B."/>
        </authorList>
    </citation>
    <scope>NUCLEOTIDE SEQUENCE [LARGE SCALE GENOMIC DNA]</scope>
    <source>
        <strain evidence="13 16">AcRS1</strain>
    </source>
</reference>
<proteinExistence type="inferred from homology"/>
<dbReference type="HAMAP" id="MF_01470">
    <property type="entry name" value="Cas1"/>
    <property type="match status" value="1"/>
</dbReference>
<evidence type="ECO:0000313" key="15">
    <source>
        <dbReference type="Proteomes" id="UP000248798"/>
    </source>
</evidence>
<evidence type="ECO:0000256" key="7">
    <source>
        <dbReference type="ARBA" id="ARBA00023125"/>
    </source>
</evidence>
<keyword evidence="4 10" id="KW-0378">Hydrolase</keyword>
<evidence type="ECO:0000259" key="12">
    <source>
        <dbReference type="PROSITE" id="PS50878"/>
    </source>
</evidence>
<keyword evidence="7 10" id="KW-0238">DNA-binding</keyword>
<dbReference type="GO" id="GO:0051607">
    <property type="term" value="P:defense response to virus"/>
    <property type="evidence" value="ECO:0007669"/>
    <property type="project" value="UniProtKB-UniRule"/>
</dbReference>
<dbReference type="RefSeq" id="WP_111959558.1">
    <property type="nucleotide sequence ID" value="NZ_CP036313.1"/>
</dbReference>
<dbReference type="AlphaFoldDB" id="A0A328F8B3"/>
<comment type="subunit">
    <text evidence="9 10">Homodimer, forms a heterotetramer with a Cas2 homodimer.</text>
</comment>
<sequence length="765" mass="86809">MTASILDAFLDESNLLNAFRRVRQKGSRGGIDNVSVDAFEKDLKKNLRRLRQDIIEGGYTPEPVAEIRTPKFNEKKEWRHLGLPTVADKIIQKALLTVVEPLAEKLFLDTSYAYRKDKGHYRAIRRVEHNLNAGKRQWVVRQDVDDFFDRLNHDHLISLFSDLVGHEKTLVTLVALWCRSGIIAKGGKWKDVEAGVRQGQVISPLLANLYLHELDVFVKENQWGWVRYADDYILQCASKDQALEADLAVKDYLSRKLSLQLNENKSPVASLEQGFDFLGIHFKGTTRSISEKKRNRINSKLGFLLSPKSSLSLDEVFVRLGQAVKGWQFHYGFLGSGEQFQFIEQKIITLLGWLVQCRIKQGKWPRKPPPHLRLPLPASQFLLSEKEKKKQLLAIWEEGQAALKSEKPIQQADQKAGVKRRQFKRKQAAGGELFILSPGHFVGIQSNRIVVRQKQKIVSEIPVSELKGITVAEQGLSVSTNVLHHCAVKDIPFHIIDGFGNITAVLQHPAGARAEIVQKQVALRDDKQGLHLARMFILGKTKNQLALLKSYGKYKKRNNGYKEAFEKEKEQLEQLTNKINSLNTDKEPGRFRNGLMGLEGNFASKYWHLISYVLPGNFEFAGRKRKGAGDPVNSLLNYGYGILYSQALYAVVKAGLNPTAGFLHSYQPGKPVLIYDLIEEFRAPVVDRTVISMLNRGGKIEQQKDGFLTKACCKKLAGATMTRLGTEVVHKGRKDTLQNILFQQAVTLREYLHGKKKYKPYLSRW</sequence>
<dbReference type="InterPro" id="IPR043502">
    <property type="entry name" value="DNA/RNA_pol_sf"/>
</dbReference>
<feature type="coiled-coil region" evidence="11">
    <location>
        <begin position="558"/>
        <end position="585"/>
    </location>
</feature>
<dbReference type="Proteomes" id="UP000248798">
    <property type="component" value="Unassembled WGS sequence"/>
</dbReference>
<dbReference type="Pfam" id="PF00078">
    <property type="entry name" value="RVT_1"/>
    <property type="match status" value="1"/>
</dbReference>
<evidence type="ECO:0000313" key="13">
    <source>
        <dbReference type="EMBL" id="QBH13160.1"/>
    </source>
</evidence>
<keyword evidence="6 10" id="KW-0051">Antiviral defense</keyword>
<dbReference type="Pfam" id="PF01867">
    <property type="entry name" value="Cas_Cas1"/>
    <property type="match status" value="1"/>
</dbReference>
<dbReference type="PANTHER" id="PTHR34353:SF2">
    <property type="entry name" value="CRISPR-ASSOCIATED ENDONUCLEASE CAS1 1"/>
    <property type="match status" value="1"/>
</dbReference>
<gene>
    <name evidence="10 14" type="primary">cas1</name>
    <name evidence="14" type="ORF">DO021_18860</name>
    <name evidence="13" type="ORF">EYB58_09655</name>
</gene>